<dbReference type="Proteomes" id="UP000663836">
    <property type="component" value="Unassembled WGS sequence"/>
</dbReference>
<dbReference type="EMBL" id="CAJNOT010002116">
    <property type="protein sequence ID" value="CAF1285725.1"/>
    <property type="molecule type" value="Genomic_DNA"/>
</dbReference>
<organism evidence="2 4">
    <name type="scientific">Rotaria sordida</name>
    <dbReference type="NCBI Taxonomy" id="392033"/>
    <lineage>
        <taxon>Eukaryota</taxon>
        <taxon>Metazoa</taxon>
        <taxon>Spiralia</taxon>
        <taxon>Gnathifera</taxon>
        <taxon>Rotifera</taxon>
        <taxon>Eurotatoria</taxon>
        <taxon>Bdelloidea</taxon>
        <taxon>Philodinida</taxon>
        <taxon>Philodinidae</taxon>
        <taxon>Rotaria</taxon>
    </lineage>
</organism>
<sequence length="753" mass="86496">MDKQKSTITAAGGLSTKAVTTNHAAVLPQPVRRVLQNFLLIRLDANFDESKDHYNKSIQDLQHIVATITTFTDVDQCVDFLSDIEDEKVWMIVSNALGQHIVPEIQALSQLHSIYVFCDNQSIHQQWAKTIPKAKEHGRSSFSVESQRDRDSSLFVVEPERGSSSAVPAEPQHGSSSSSVAPQQNSSLFLVEPERGSSSSVEPERGSSSSIVGAKLTLYSHENNIIVLQTIFLSSSSTTLSVNPDCEIINEGVKKQALPSARTKHRSQYLHEWEKKPEPHFKTYIYDDFGCKHERFMCWLYFDNNSMFCRLCQKFGKYRNVNAHSPPAVDETILNLETIISSQSLLAYLQEAATDVALSISERESAKDLLKSILNDDFLLALHFQYDLPETILESWTCEFSSTVGPALFDYLQSTAEESFGSFRVTVGDRKMHLNNCLEHIHRLLQELDKRFTPSRLQECLSILFDPQYLIKNKRNISCLDYGRSELDFLRQKYNKFPNFDSNIVRNEWESLKQPLSYFANTFSTVQSTQTFWKDFIALKVTTTSNFLSQHKNILLLLNIYLISPTNSAECERGFSAANRIQATGRSRLKISTLDILMTIRMLLKDDLRSSRCQEVVNKTFESWSDLNHNRRLHQIQLLLDTSDDYTPTNQVRSVSKRSRDYLQLEFIENKKKKNQSANGCKRETSGTDPSENEAILCYHQNEQFQWIDLDENYSRWLCNYCRIKLAIAEDPVWFCDDHVDMHREEDENENFD</sequence>
<accession>A0A815CD62</accession>
<dbReference type="Proteomes" id="UP000663864">
    <property type="component" value="Unassembled WGS sequence"/>
</dbReference>
<gene>
    <name evidence="3" type="ORF">JBS370_LOCUS31877</name>
    <name evidence="2" type="ORF">ZHD862_LOCUS27175</name>
</gene>
<evidence type="ECO:0000256" key="1">
    <source>
        <dbReference type="SAM" id="MobiDB-lite"/>
    </source>
</evidence>
<dbReference type="SUPFAM" id="SSF53098">
    <property type="entry name" value="Ribonuclease H-like"/>
    <property type="match status" value="1"/>
</dbReference>
<feature type="region of interest" description="Disordered" evidence="1">
    <location>
        <begin position="138"/>
        <end position="185"/>
    </location>
</feature>
<evidence type="ECO:0000313" key="2">
    <source>
        <dbReference type="EMBL" id="CAF1285725.1"/>
    </source>
</evidence>
<evidence type="ECO:0008006" key="5">
    <source>
        <dbReference type="Google" id="ProtNLM"/>
    </source>
</evidence>
<dbReference type="PANTHER" id="PTHR46880">
    <property type="entry name" value="RAS-ASSOCIATING DOMAIN-CONTAINING PROTEIN"/>
    <property type="match status" value="1"/>
</dbReference>
<dbReference type="InterPro" id="IPR012337">
    <property type="entry name" value="RNaseH-like_sf"/>
</dbReference>
<comment type="caution">
    <text evidence="2">The sequence shown here is derived from an EMBL/GenBank/DDBJ whole genome shotgun (WGS) entry which is preliminary data.</text>
</comment>
<evidence type="ECO:0000313" key="3">
    <source>
        <dbReference type="EMBL" id="CAF4104334.1"/>
    </source>
</evidence>
<evidence type="ECO:0000313" key="4">
    <source>
        <dbReference type="Proteomes" id="UP000663864"/>
    </source>
</evidence>
<dbReference type="AlphaFoldDB" id="A0A815CD62"/>
<dbReference type="EMBL" id="CAJOBD010008122">
    <property type="protein sequence ID" value="CAF4104334.1"/>
    <property type="molecule type" value="Genomic_DNA"/>
</dbReference>
<reference evidence="2" key="1">
    <citation type="submission" date="2021-02" db="EMBL/GenBank/DDBJ databases">
        <authorList>
            <person name="Nowell W R."/>
        </authorList>
    </citation>
    <scope>NUCLEOTIDE SEQUENCE</scope>
</reference>
<protein>
    <recommendedName>
        <fullName evidence="5">HAT C-terminal dimerisation domain-containing protein</fullName>
    </recommendedName>
</protein>
<dbReference type="PANTHER" id="PTHR46880:SF5">
    <property type="entry name" value="DUF4371 DOMAIN-CONTAINING PROTEIN"/>
    <property type="match status" value="1"/>
</dbReference>
<proteinExistence type="predicted"/>
<name>A0A815CD62_9BILA</name>